<dbReference type="Proteomes" id="UP000824260">
    <property type="component" value="Unassembled WGS sequence"/>
</dbReference>
<organism evidence="4 5">
    <name type="scientific">Candidatus Pullichristensenella stercorigallinarum</name>
    <dbReference type="NCBI Taxonomy" id="2840909"/>
    <lineage>
        <taxon>Bacteria</taxon>
        <taxon>Bacillati</taxon>
        <taxon>Bacillota</taxon>
        <taxon>Clostridia</taxon>
        <taxon>Candidatus Pullichristensenella</taxon>
    </lineage>
</organism>
<dbReference type="PANTHER" id="PTHR32347">
    <property type="entry name" value="EFFLUX SYSTEM COMPONENT YKNX-RELATED"/>
    <property type="match status" value="1"/>
</dbReference>
<comment type="caution">
    <text evidence="4">The sequence shown here is derived from an EMBL/GenBank/DDBJ whole genome shotgun (WGS) entry which is preliminary data.</text>
</comment>
<name>A0A9D0ZRA2_9FIRM</name>
<sequence>MRSKGLLALCLSALCLTGAASAEITLSGTVVARETAAVTADVGGAVEEVYVREGEWIEAGDAVASVAVTGVYAPVDGTVRGVLAEAGDSAGETVLYVAPLSRYTVSANISDAYSSAANKYVTIGETVYMRCTRDGSHVAVGRITGVTGSDYTVEVTGGELYMEETVNIYRDDSYTSSSRIGSGTVSRTAEIAVGGTGRIAELYVSEGDTVERGQLLFTCVDAATGQDALGGGKILSTAGGVVASVSVQAGQQVQQGGTVMTVYPQDGFCVALTVEEADLGWIAAGDPVSLSFEFDEDGTLDCEGTVTEISYLGESTETGVTYTAYVDFDVPAQVRLGMTVTASVAGND</sequence>
<dbReference type="InterPro" id="IPR011053">
    <property type="entry name" value="Single_hybrid_motif"/>
</dbReference>
<proteinExistence type="predicted"/>
<evidence type="ECO:0000256" key="2">
    <source>
        <dbReference type="ARBA" id="ARBA00023054"/>
    </source>
</evidence>
<reference evidence="4" key="2">
    <citation type="journal article" date="2021" name="PeerJ">
        <title>Extensive microbial diversity within the chicken gut microbiome revealed by metagenomics and culture.</title>
        <authorList>
            <person name="Gilroy R."/>
            <person name="Ravi A."/>
            <person name="Getino M."/>
            <person name="Pursley I."/>
            <person name="Horton D.L."/>
            <person name="Alikhan N.F."/>
            <person name="Baker D."/>
            <person name="Gharbi K."/>
            <person name="Hall N."/>
            <person name="Watson M."/>
            <person name="Adriaenssens E.M."/>
            <person name="Foster-Nyarko E."/>
            <person name="Jarju S."/>
            <person name="Secka A."/>
            <person name="Antonio M."/>
            <person name="Oren A."/>
            <person name="Chaudhuri R.R."/>
            <person name="La Ragione R."/>
            <person name="Hildebrand F."/>
            <person name="Pallen M.J."/>
        </authorList>
    </citation>
    <scope>NUCLEOTIDE SEQUENCE</scope>
    <source>
        <strain evidence="4">ChiSjej6B24-2974</strain>
    </source>
</reference>
<dbReference type="GO" id="GO:0030313">
    <property type="term" value="C:cell envelope"/>
    <property type="evidence" value="ECO:0007669"/>
    <property type="project" value="UniProtKB-SubCell"/>
</dbReference>
<dbReference type="EMBL" id="DVFZ01000130">
    <property type="protein sequence ID" value="HIQ84166.1"/>
    <property type="molecule type" value="Genomic_DNA"/>
</dbReference>
<evidence type="ECO:0000313" key="5">
    <source>
        <dbReference type="Proteomes" id="UP000824260"/>
    </source>
</evidence>
<gene>
    <name evidence="4" type="ORF">IAA52_13835</name>
</gene>
<evidence type="ECO:0000256" key="3">
    <source>
        <dbReference type="SAM" id="SignalP"/>
    </source>
</evidence>
<dbReference type="Gene3D" id="2.40.30.170">
    <property type="match status" value="1"/>
</dbReference>
<keyword evidence="2" id="KW-0175">Coiled coil</keyword>
<evidence type="ECO:0000256" key="1">
    <source>
        <dbReference type="ARBA" id="ARBA00004196"/>
    </source>
</evidence>
<dbReference type="InterPro" id="IPR050465">
    <property type="entry name" value="UPF0194_transport"/>
</dbReference>
<comment type="subcellular location">
    <subcellularLocation>
        <location evidence="1">Cell envelope</location>
    </subcellularLocation>
</comment>
<dbReference type="Gene3D" id="2.40.50.100">
    <property type="match status" value="2"/>
</dbReference>
<feature type="chain" id="PRO_5038963096" evidence="3">
    <location>
        <begin position="23"/>
        <end position="348"/>
    </location>
</feature>
<dbReference type="SUPFAM" id="SSF51230">
    <property type="entry name" value="Single hybrid motif"/>
    <property type="match status" value="2"/>
</dbReference>
<reference evidence="4" key="1">
    <citation type="submission" date="2020-10" db="EMBL/GenBank/DDBJ databases">
        <authorList>
            <person name="Gilroy R."/>
        </authorList>
    </citation>
    <scope>NUCLEOTIDE SEQUENCE</scope>
    <source>
        <strain evidence="4">ChiSjej6B24-2974</strain>
    </source>
</reference>
<accession>A0A9D0ZRA2</accession>
<keyword evidence="3" id="KW-0732">Signal</keyword>
<protein>
    <submittedName>
        <fullName evidence="4">HlyD family efflux transporter periplasmic adaptor subunit</fullName>
    </submittedName>
</protein>
<evidence type="ECO:0000313" key="4">
    <source>
        <dbReference type="EMBL" id="HIQ84166.1"/>
    </source>
</evidence>
<dbReference type="AlphaFoldDB" id="A0A9D0ZRA2"/>
<feature type="signal peptide" evidence="3">
    <location>
        <begin position="1"/>
        <end position="22"/>
    </location>
</feature>